<organism evidence="4 5">
    <name type="scientific">Araneus ventricosus</name>
    <name type="common">Orbweaver spider</name>
    <name type="synonym">Epeira ventricosa</name>
    <dbReference type="NCBI Taxonomy" id="182803"/>
    <lineage>
        <taxon>Eukaryota</taxon>
        <taxon>Metazoa</taxon>
        <taxon>Ecdysozoa</taxon>
        <taxon>Arthropoda</taxon>
        <taxon>Chelicerata</taxon>
        <taxon>Arachnida</taxon>
        <taxon>Araneae</taxon>
        <taxon>Araneomorphae</taxon>
        <taxon>Entelegynae</taxon>
        <taxon>Araneoidea</taxon>
        <taxon>Araneidae</taxon>
        <taxon>Araneus</taxon>
    </lineage>
</organism>
<dbReference type="EMBL" id="BGPR01246386">
    <property type="protein sequence ID" value="GBM27498.1"/>
    <property type="molecule type" value="Genomic_DNA"/>
</dbReference>
<accession>A0A4Y2EGZ8</accession>
<dbReference type="Proteomes" id="UP000499080">
    <property type="component" value="Unassembled WGS sequence"/>
</dbReference>
<evidence type="ECO:0000313" key="2">
    <source>
        <dbReference type="EMBL" id="GBM27498.1"/>
    </source>
</evidence>
<evidence type="ECO:0000313" key="5">
    <source>
        <dbReference type="Proteomes" id="UP000499080"/>
    </source>
</evidence>
<gene>
    <name evidence="2" type="ORF">AVEN_117113_1</name>
    <name evidence="3" type="ORF">AVEN_123431_1</name>
    <name evidence="4" type="ORF">AVEN_136555_1</name>
    <name evidence="1" type="ORF">AVEN_264188_1</name>
</gene>
<protein>
    <submittedName>
        <fullName evidence="4">Uncharacterized protein</fullName>
    </submittedName>
</protein>
<dbReference type="EMBL" id="BGPR01246390">
    <property type="protein sequence ID" value="GBM27513.1"/>
    <property type="molecule type" value="Genomic_DNA"/>
</dbReference>
<evidence type="ECO:0000313" key="4">
    <source>
        <dbReference type="EMBL" id="GBM27519.1"/>
    </source>
</evidence>
<dbReference type="EMBL" id="BGPR01246354">
    <property type="protein sequence ID" value="GBM27405.1"/>
    <property type="molecule type" value="Genomic_DNA"/>
</dbReference>
<proteinExistence type="predicted"/>
<comment type="caution">
    <text evidence="4">The sequence shown here is derived from an EMBL/GenBank/DDBJ whole genome shotgun (WGS) entry which is preliminary data.</text>
</comment>
<keyword evidence="5" id="KW-1185">Reference proteome</keyword>
<dbReference type="EMBL" id="BGPR01246393">
    <property type="protein sequence ID" value="GBM27519.1"/>
    <property type="molecule type" value="Genomic_DNA"/>
</dbReference>
<evidence type="ECO:0000313" key="3">
    <source>
        <dbReference type="EMBL" id="GBM27513.1"/>
    </source>
</evidence>
<reference evidence="4 5" key="1">
    <citation type="journal article" date="2019" name="Sci. Rep.">
        <title>Orb-weaving spider Araneus ventricosus genome elucidates the spidroin gene catalogue.</title>
        <authorList>
            <person name="Kono N."/>
            <person name="Nakamura H."/>
            <person name="Ohtoshi R."/>
            <person name="Moran D.A.P."/>
            <person name="Shinohara A."/>
            <person name="Yoshida Y."/>
            <person name="Fujiwara M."/>
            <person name="Mori M."/>
            <person name="Tomita M."/>
            <person name="Arakawa K."/>
        </authorList>
    </citation>
    <scope>NUCLEOTIDE SEQUENCE [LARGE SCALE GENOMIC DNA]</scope>
</reference>
<name>A0A4Y2EGZ8_ARAVE</name>
<dbReference type="AlphaFoldDB" id="A0A4Y2EGZ8"/>
<evidence type="ECO:0000313" key="1">
    <source>
        <dbReference type="EMBL" id="GBM27405.1"/>
    </source>
</evidence>
<sequence length="107" mass="12199">MCYFKYCCDRGDLKIRSWYRDRKIPALKCDSTKDLPYLWPSCMLIFEDECQAGVAQSLPIVTNTCRLLWLLATDCHVGVTSALVQLGLTRKSARRNNTFSVLPFSNG</sequence>